<dbReference type="Pfam" id="PF02944">
    <property type="entry name" value="BESS"/>
    <property type="match status" value="1"/>
</dbReference>
<protein>
    <recommendedName>
        <fullName evidence="7">Transcription factor Adf-1</fullName>
    </recommendedName>
</protein>
<evidence type="ECO:0000259" key="3">
    <source>
        <dbReference type="PROSITE" id="PS51029"/>
    </source>
</evidence>
<proteinExistence type="predicted"/>
<keyword evidence="1" id="KW-0539">Nucleus</keyword>
<evidence type="ECO:0000256" key="1">
    <source>
        <dbReference type="PROSITE-ProRule" id="PRU00371"/>
    </source>
</evidence>
<reference evidence="5 6" key="1">
    <citation type="submission" date="2024-08" db="EMBL/GenBank/DDBJ databases">
        <authorList>
            <person name="Will J Nash"/>
            <person name="Angela Man"/>
            <person name="Seanna McTaggart"/>
            <person name="Kendall Baker"/>
            <person name="Tom Barker"/>
            <person name="Leah Catchpole"/>
            <person name="Alex Durrant"/>
            <person name="Karim Gharbi"/>
            <person name="Naomi Irish"/>
            <person name="Gemy Kaithakottil"/>
            <person name="Debby Ku"/>
            <person name="Aaliyah Providence"/>
            <person name="Felix Shaw"/>
            <person name="David Swarbreck"/>
            <person name="Chris Watkins"/>
            <person name="Ann M. McCartney"/>
            <person name="Giulio Formenti"/>
            <person name="Alice Mouton"/>
            <person name="Noel Vella"/>
            <person name="Bjorn M von Reumont"/>
            <person name="Adriana Vella"/>
            <person name="Wilfried Haerty"/>
        </authorList>
    </citation>
    <scope>NUCLEOTIDE SEQUENCE [LARGE SCALE GENOMIC DNA]</scope>
</reference>
<comment type="subcellular location">
    <subcellularLocation>
        <location evidence="1">Nucleus</location>
    </subcellularLocation>
</comment>
<dbReference type="InterPro" id="IPR039353">
    <property type="entry name" value="TF_Adf1"/>
</dbReference>
<keyword evidence="6" id="KW-1185">Reference proteome</keyword>
<accession>A0ABP1NUF8</accession>
<evidence type="ECO:0008006" key="7">
    <source>
        <dbReference type="Google" id="ProtNLM"/>
    </source>
</evidence>
<evidence type="ECO:0000256" key="2">
    <source>
        <dbReference type="SAM" id="MobiDB-lite"/>
    </source>
</evidence>
<sequence>MSELRSFVQIIQKYPCLYNHTLTDYLRKDITDEAWNQVAKETKWSVADCKEKWRNVRNGFVRSLKIAARRPSARRRRLYHLYDVMQFILPYIKLPNDIEHFGNLLSPSNNDVTLQEVEEQDEIDISQESRSSHEEARYQQESKDCTDDYRKMFLLSLLPDVRKLSDTEMREFKLKVLMLLSKIPTQP</sequence>
<name>A0ABP1NUF8_XYLVO</name>
<feature type="domain" description="BESS" evidence="4">
    <location>
        <begin position="147"/>
        <end position="186"/>
    </location>
</feature>
<feature type="compositionally biased region" description="Basic and acidic residues" evidence="2">
    <location>
        <begin position="130"/>
        <end position="143"/>
    </location>
</feature>
<comment type="caution">
    <text evidence="5">The sequence shown here is derived from an EMBL/GenBank/DDBJ whole genome shotgun (WGS) entry which is preliminary data.</text>
</comment>
<dbReference type="InterPro" id="IPR006578">
    <property type="entry name" value="MADF-dom"/>
</dbReference>
<evidence type="ECO:0000313" key="5">
    <source>
        <dbReference type="EMBL" id="CAL7943763.1"/>
    </source>
</evidence>
<dbReference type="PANTHER" id="PTHR12243:SF60">
    <property type="entry name" value="SI:CH211-15D5.12-RELATED"/>
    <property type="match status" value="1"/>
</dbReference>
<dbReference type="Pfam" id="PF10545">
    <property type="entry name" value="MADF_DNA_bdg"/>
    <property type="match status" value="1"/>
</dbReference>
<feature type="domain" description="MADF" evidence="3">
    <location>
        <begin position="6"/>
        <end position="93"/>
    </location>
</feature>
<evidence type="ECO:0000259" key="4">
    <source>
        <dbReference type="PROSITE" id="PS51031"/>
    </source>
</evidence>
<dbReference type="EMBL" id="CAXAJV020001293">
    <property type="protein sequence ID" value="CAL7943763.1"/>
    <property type="molecule type" value="Genomic_DNA"/>
</dbReference>
<organism evidence="5 6">
    <name type="scientific">Xylocopa violacea</name>
    <name type="common">Violet carpenter bee</name>
    <name type="synonym">Apis violacea</name>
    <dbReference type="NCBI Taxonomy" id="135666"/>
    <lineage>
        <taxon>Eukaryota</taxon>
        <taxon>Metazoa</taxon>
        <taxon>Ecdysozoa</taxon>
        <taxon>Arthropoda</taxon>
        <taxon>Hexapoda</taxon>
        <taxon>Insecta</taxon>
        <taxon>Pterygota</taxon>
        <taxon>Neoptera</taxon>
        <taxon>Endopterygota</taxon>
        <taxon>Hymenoptera</taxon>
        <taxon>Apocrita</taxon>
        <taxon>Aculeata</taxon>
        <taxon>Apoidea</taxon>
        <taxon>Anthophila</taxon>
        <taxon>Apidae</taxon>
        <taxon>Xylocopa</taxon>
        <taxon>Xylocopa</taxon>
    </lineage>
</organism>
<dbReference type="PANTHER" id="PTHR12243">
    <property type="entry name" value="MADF DOMAIN TRANSCRIPTION FACTOR"/>
    <property type="match status" value="1"/>
</dbReference>
<feature type="region of interest" description="Disordered" evidence="2">
    <location>
        <begin position="122"/>
        <end position="143"/>
    </location>
</feature>
<dbReference type="PROSITE" id="PS51029">
    <property type="entry name" value="MADF"/>
    <property type="match status" value="1"/>
</dbReference>
<dbReference type="InterPro" id="IPR004210">
    <property type="entry name" value="BESS_motif"/>
</dbReference>
<dbReference type="Proteomes" id="UP001642520">
    <property type="component" value="Unassembled WGS sequence"/>
</dbReference>
<dbReference type="PROSITE" id="PS51031">
    <property type="entry name" value="BESS"/>
    <property type="match status" value="1"/>
</dbReference>
<gene>
    <name evidence="5" type="ORF">XYLVIOL_LOCUS6275</name>
</gene>
<evidence type="ECO:0000313" key="6">
    <source>
        <dbReference type="Proteomes" id="UP001642520"/>
    </source>
</evidence>
<dbReference type="SMART" id="SM00595">
    <property type="entry name" value="MADF"/>
    <property type="match status" value="1"/>
</dbReference>